<dbReference type="EMBL" id="LBXN01000072">
    <property type="protein sequence ID" value="KKR31380.1"/>
    <property type="molecule type" value="Genomic_DNA"/>
</dbReference>
<gene>
    <name evidence="2" type="ORF">UT63_C0072G0001</name>
</gene>
<evidence type="ECO:0000313" key="2">
    <source>
        <dbReference type="EMBL" id="KKR31380.1"/>
    </source>
</evidence>
<dbReference type="Pfam" id="PF00753">
    <property type="entry name" value="Lactamase_B"/>
    <property type="match status" value="1"/>
</dbReference>
<dbReference type="InterPro" id="IPR036866">
    <property type="entry name" value="RibonucZ/Hydroxyglut_hydro"/>
</dbReference>
<feature type="domain" description="Metallo-beta-lactamase" evidence="1">
    <location>
        <begin position="44"/>
        <end position="101"/>
    </location>
</feature>
<dbReference type="InterPro" id="IPR001279">
    <property type="entry name" value="Metallo-B-lactamas"/>
</dbReference>
<dbReference type="Proteomes" id="UP000034539">
    <property type="component" value="Unassembled WGS sequence"/>
</dbReference>
<proteinExistence type="predicted"/>
<dbReference type="PANTHER" id="PTHR43694:SF1">
    <property type="entry name" value="RIBONUCLEASE J"/>
    <property type="match status" value="1"/>
</dbReference>
<evidence type="ECO:0000313" key="3">
    <source>
        <dbReference type="Proteomes" id="UP000034539"/>
    </source>
</evidence>
<dbReference type="SUPFAM" id="SSF56281">
    <property type="entry name" value="Metallo-hydrolase/oxidoreductase"/>
    <property type="match status" value="1"/>
</dbReference>
<accession>A0A0G0S9F5</accession>
<organism evidence="2 3">
    <name type="scientific">Candidatus Gottesmanbacteria bacterium GW2011_GWC2_39_8</name>
    <dbReference type="NCBI Taxonomy" id="1618450"/>
    <lineage>
        <taxon>Bacteria</taxon>
        <taxon>Candidatus Gottesmaniibacteriota</taxon>
    </lineage>
</organism>
<feature type="non-terminal residue" evidence="2">
    <location>
        <position position="102"/>
    </location>
</feature>
<reference evidence="2 3" key="1">
    <citation type="journal article" date="2015" name="Nature">
        <title>rRNA introns, odd ribosomes, and small enigmatic genomes across a large radiation of phyla.</title>
        <authorList>
            <person name="Brown C.T."/>
            <person name="Hug L.A."/>
            <person name="Thomas B.C."/>
            <person name="Sharon I."/>
            <person name="Castelle C.J."/>
            <person name="Singh A."/>
            <person name="Wilkins M.J."/>
            <person name="Williams K.H."/>
            <person name="Banfield J.F."/>
        </authorList>
    </citation>
    <scope>NUCLEOTIDE SEQUENCE [LARGE SCALE GENOMIC DNA]</scope>
</reference>
<dbReference type="Gene3D" id="3.60.15.10">
    <property type="entry name" value="Ribonuclease Z/Hydroxyacylglutathione hydrolase-like"/>
    <property type="match status" value="1"/>
</dbReference>
<dbReference type="PANTHER" id="PTHR43694">
    <property type="entry name" value="RIBONUCLEASE J"/>
    <property type="match status" value="1"/>
</dbReference>
<comment type="caution">
    <text evidence="2">The sequence shown here is derived from an EMBL/GenBank/DDBJ whole genome shotgun (WGS) entry which is preliminary data.</text>
</comment>
<name>A0A0G0S9F5_9BACT</name>
<protein>
    <submittedName>
        <fullName evidence="2">Metallo-beta-lactamase family protein</fullName>
    </submittedName>
</protein>
<dbReference type="AlphaFoldDB" id="A0A0G0S9F5"/>
<evidence type="ECO:0000259" key="1">
    <source>
        <dbReference type="Pfam" id="PF00753"/>
    </source>
</evidence>
<sequence length="102" mass="11516">MQLPSIHPGLHKNSVRIIPLGGTGNVTKNMFVYEFRRGDQISDIIIVDCGIGFPDEAMLGIDLLIPDSTYLEDKKDKIRAFVLTHGHEDHISALPYIWPKFK</sequence>